<feature type="chain" id="PRO_5019841126" evidence="2">
    <location>
        <begin position="33"/>
        <end position="487"/>
    </location>
</feature>
<dbReference type="Proteomes" id="UP000276984">
    <property type="component" value="Chromosome"/>
</dbReference>
<dbReference type="PANTHER" id="PTHR30332:SF17">
    <property type="entry name" value="TYPE IV PILIATION SYSTEM PROTEIN DR_0774-RELATED"/>
    <property type="match status" value="1"/>
</dbReference>
<feature type="domain" description="Type II/III secretion system secretin-like" evidence="3">
    <location>
        <begin position="261"/>
        <end position="426"/>
    </location>
</feature>
<proteinExistence type="inferred from homology"/>
<dbReference type="GO" id="GO:0015627">
    <property type="term" value="C:type II protein secretion system complex"/>
    <property type="evidence" value="ECO:0007669"/>
    <property type="project" value="TreeGrafter"/>
</dbReference>
<gene>
    <name evidence="5" type="ORF">D8I30_01035</name>
</gene>
<evidence type="ECO:0000313" key="6">
    <source>
        <dbReference type="Proteomes" id="UP000276984"/>
    </source>
</evidence>
<dbReference type="PRINTS" id="PR00811">
    <property type="entry name" value="BCTERIALGSPD"/>
</dbReference>
<dbReference type="EMBL" id="CP032707">
    <property type="protein sequence ID" value="AYG93925.1"/>
    <property type="molecule type" value="Genomic_DNA"/>
</dbReference>
<keyword evidence="2" id="KW-0732">Signal</keyword>
<dbReference type="Pfam" id="PF00263">
    <property type="entry name" value="Secretin"/>
    <property type="match status" value="1"/>
</dbReference>
<evidence type="ECO:0000313" key="5">
    <source>
        <dbReference type="EMBL" id="AYG93925.1"/>
    </source>
</evidence>
<protein>
    <submittedName>
        <fullName evidence="5">Type II and III secretion system protein family protein</fullName>
    </submittedName>
</protein>
<name>A0A494RCC7_9CAUL</name>
<evidence type="ECO:0000256" key="1">
    <source>
        <dbReference type="RuleBase" id="RU004003"/>
    </source>
</evidence>
<dbReference type="InterPro" id="IPR001775">
    <property type="entry name" value="GspD/PilQ"/>
</dbReference>
<dbReference type="InterPro" id="IPR050810">
    <property type="entry name" value="Bact_Secretion_Sys_Channel"/>
</dbReference>
<evidence type="ECO:0000259" key="4">
    <source>
        <dbReference type="Pfam" id="PF13629"/>
    </source>
</evidence>
<reference evidence="5 6" key="1">
    <citation type="submission" date="2018-10" db="EMBL/GenBank/DDBJ databases">
        <title>Complete genome sequence of Brevundimonas naejangsanensis BRV3.</title>
        <authorList>
            <person name="Berrios L."/>
            <person name="Ely B."/>
        </authorList>
    </citation>
    <scope>NUCLEOTIDE SEQUENCE [LARGE SCALE GENOMIC DNA]</scope>
    <source>
        <strain evidence="5 6">BRV3</strain>
    </source>
</reference>
<dbReference type="RefSeq" id="WP_121481085.1">
    <property type="nucleotide sequence ID" value="NZ_CP032707.1"/>
</dbReference>
<keyword evidence="6" id="KW-1185">Reference proteome</keyword>
<sequence>MKSHNAHAIQHRAGRLAAAAASALLLGLTGLAAEAAAQDRPTPYPAMEDRQSGELFLSPGAARTVDVPEGYTALMIGDAEIADVMPLNSRSVHVVAKKMGSTTLTVRGAGGRAMANMAITVGPDVNGLKQRIHEILPAETRVAIRASNESIVLSGPVGSPVALGQIMTLAESYAPGHVVNLMSVEGTQQVMLNVRFAEMRSSTARDLRLNVKRDPTGGNPSLDITTGDTLTATAGNLLRTFGKASLVFSAGDGDLTLLFDALETRGLVKTLAEPNLVAMSGDTASFLAGGEFPIPVAVDTQRANGPNVTIEFKQFGVSLAFTPTILADGMINLVVAPEVSSIDPSVSITNGGIIIPGLRVSRANTTVELRDGESFTIAGLLRNDYQNQIRQFPFLGDLPIIGALFKSTGFQRDETELVIVVTPHLVTPRRGRLQTAADNYIPPSDFELFLLGRQTGSAGSVRPEDRVLLRSAPGAGGIEGPHGHVLY</sequence>
<evidence type="ECO:0000259" key="3">
    <source>
        <dbReference type="Pfam" id="PF00263"/>
    </source>
</evidence>
<dbReference type="InterPro" id="IPR004846">
    <property type="entry name" value="T2SS/T3SS_dom"/>
</dbReference>
<dbReference type="OrthoDB" id="9775455at2"/>
<organism evidence="5 6">
    <name type="scientific">Brevundimonas naejangsanensis</name>
    <dbReference type="NCBI Taxonomy" id="588932"/>
    <lineage>
        <taxon>Bacteria</taxon>
        <taxon>Pseudomonadati</taxon>
        <taxon>Pseudomonadota</taxon>
        <taxon>Alphaproteobacteria</taxon>
        <taxon>Caulobacterales</taxon>
        <taxon>Caulobacteraceae</taxon>
        <taxon>Brevundimonas</taxon>
    </lineage>
</organism>
<dbReference type="InterPro" id="IPR032789">
    <property type="entry name" value="T2SS-T3SS_pil_N"/>
</dbReference>
<dbReference type="Pfam" id="PF13629">
    <property type="entry name" value="T2SS-T3SS_pil_N"/>
    <property type="match status" value="1"/>
</dbReference>
<comment type="similarity">
    <text evidence="1">Belongs to the bacterial secretin family.</text>
</comment>
<feature type="domain" description="Pilus formation protein N-terminal" evidence="4">
    <location>
        <begin position="52"/>
        <end position="121"/>
    </location>
</feature>
<dbReference type="AlphaFoldDB" id="A0A494RCC7"/>
<accession>A0A494RCC7</accession>
<feature type="signal peptide" evidence="2">
    <location>
        <begin position="1"/>
        <end position="32"/>
    </location>
</feature>
<dbReference type="GO" id="GO:0009306">
    <property type="term" value="P:protein secretion"/>
    <property type="evidence" value="ECO:0007669"/>
    <property type="project" value="InterPro"/>
</dbReference>
<evidence type="ECO:0000256" key="2">
    <source>
        <dbReference type="SAM" id="SignalP"/>
    </source>
</evidence>
<dbReference type="PANTHER" id="PTHR30332">
    <property type="entry name" value="PROBABLE GENERAL SECRETION PATHWAY PROTEIN D"/>
    <property type="match status" value="1"/>
</dbReference>